<evidence type="ECO:0000313" key="4">
    <source>
        <dbReference type="Proteomes" id="UP000659654"/>
    </source>
</evidence>
<keyword evidence="4" id="KW-1185">Reference proteome</keyword>
<feature type="region of interest" description="Disordered" evidence="1">
    <location>
        <begin position="79"/>
        <end position="113"/>
    </location>
</feature>
<reference evidence="2" key="2">
    <citation type="submission" date="2020-09" db="EMBL/GenBank/DDBJ databases">
        <authorList>
            <person name="Kikuchi T."/>
        </authorList>
    </citation>
    <scope>NUCLEOTIDE SEQUENCE</scope>
    <source>
        <strain evidence="2">Ka4C1</strain>
    </source>
</reference>
<reference evidence="5" key="1">
    <citation type="submission" date="2016-11" db="UniProtKB">
        <authorList>
            <consortium name="WormBaseParasite"/>
        </authorList>
    </citation>
    <scope>IDENTIFICATION</scope>
</reference>
<organism evidence="3 5">
    <name type="scientific">Bursaphelenchus xylophilus</name>
    <name type="common">Pinewood nematode worm</name>
    <name type="synonym">Aphelenchoides xylophilus</name>
    <dbReference type="NCBI Taxonomy" id="6326"/>
    <lineage>
        <taxon>Eukaryota</taxon>
        <taxon>Metazoa</taxon>
        <taxon>Ecdysozoa</taxon>
        <taxon>Nematoda</taxon>
        <taxon>Chromadorea</taxon>
        <taxon>Rhabditida</taxon>
        <taxon>Tylenchina</taxon>
        <taxon>Tylenchomorpha</taxon>
        <taxon>Aphelenchoidea</taxon>
        <taxon>Aphelenchoididae</taxon>
        <taxon>Bursaphelenchus</taxon>
    </lineage>
</organism>
<evidence type="ECO:0000313" key="3">
    <source>
        <dbReference type="Proteomes" id="UP000095284"/>
    </source>
</evidence>
<feature type="compositionally biased region" description="Polar residues" evidence="1">
    <location>
        <begin position="290"/>
        <end position="315"/>
    </location>
</feature>
<evidence type="ECO:0000256" key="1">
    <source>
        <dbReference type="SAM" id="MobiDB-lite"/>
    </source>
</evidence>
<dbReference type="WBParaSite" id="BXY_1766000.1">
    <property type="protein sequence ID" value="BXY_1766000.1"/>
    <property type="gene ID" value="BXY_1766000"/>
</dbReference>
<protein>
    <submittedName>
        <fullName evidence="2">(pine wood nematode) hypothetical protein</fullName>
    </submittedName>
</protein>
<accession>A0A1I7SX76</accession>
<dbReference type="EMBL" id="CAJFCV020000002">
    <property type="protein sequence ID" value="CAG9100234.1"/>
    <property type="molecule type" value="Genomic_DNA"/>
</dbReference>
<proteinExistence type="predicted"/>
<evidence type="ECO:0000313" key="5">
    <source>
        <dbReference type="WBParaSite" id="BXY_1766000.1"/>
    </source>
</evidence>
<gene>
    <name evidence="2" type="ORF">BXYJ_LOCUS4753</name>
</gene>
<evidence type="ECO:0000313" key="2">
    <source>
        <dbReference type="EMBL" id="CAD5216874.1"/>
    </source>
</evidence>
<dbReference type="AlphaFoldDB" id="A0A1I7SX76"/>
<dbReference type="Proteomes" id="UP000582659">
    <property type="component" value="Unassembled WGS sequence"/>
</dbReference>
<dbReference type="OrthoDB" id="5810293at2759"/>
<feature type="region of interest" description="Disordered" evidence="1">
    <location>
        <begin position="290"/>
        <end position="341"/>
    </location>
</feature>
<dbReference type="Proteomes" id="UP000659654">
    <property type="component" value="Unassembled WGS sequence"/>
</dbReference>
<feature type="region of interest" description="Disordered" evidence="1">
    <location>
        <begin position="1"/>
        <end position="45"/>
    </location>
</feature>
<sequence length="341" mass="37275">MATANTTQPLSPFLNTTFGRTATSQAGPHSPHSASQKPQTAATTNVGFPGFGMNLNNLLATSTSAYGMLPLMQQFMKSGQYGSSPNSAVHESESRASSTSMSLNAASPGSAAKKLQCDNEGNITCPICEEKVGPNSYLEHLEFERKSLLEAIKSLKSSASSRSHLNSPQSASHGLFDAESLAKSANQREKRNFELQRIRLNQQKRLQMKSHLLSTTPLRASMERNHSFGDEINSQRSGSTLSLNSEDKNYCKSCDRIQEFLVISVGLDEPRCMECFYKYRRQVGALPLTITESPTEDPNSGPSSTNSTKSPSQFHSIDENSIKEEPDDAPTPKRCRLDSNI</sequence>
<feature type="compositionally biased region" description="Polar residues" evidence="1">
    <location>
        <begin position="79"/>
        <end position="89"/>
    </location>
</feature>
<name>A0A1I7SX76_BURXY</name>
<dbReference type="EMBL" id="CAJFDI010000002">
    <property type="protein sequence ID" value="CAD5216874.1"/>
    <property type="molecule type" value="Genomic_DNA"/>
</dbReference>
<dbReference type="Proteomes" id="UP000095284">
    <property type="component" value="Unplaced"/>
</dbReference>